<dbReference type="AlphaFoldDB" id="A0A8T9SNX1"/>
<reference evidence="3 4" key="1">
    <citation type="submission" date="2022-04" db="EMBL/GenBank/DDBJ databases">
        <title>Hymenobacter sp. isolated from the air.</title>
        <authorList>
            <person name="Won M."/>
            <person name="Lee C.-M."/>
            <person name="Woen H.-Y."/>
            <person name="Kwon S.-W."/>
        </authorList>
    </citation>
    <scope>NUCLEOTIDE SEQUENCE [LARGE SCALE GENOMIC DNA]</scope>
    <source>
        <strain evidence="4">5413 J-13</strain>
    </source>
</reference>
<keyword evidence="4" id="KW-1185">Reference proteome</keyword>
<dbReference type="CDD" id="cd12967">
    <property type="entry name" value="CBM_SusE-F_like_u1"/>
    <property type="match status" value="1"/>
</dbReference>
<feature type="domain" description="Outer membrane protein SusF/SusE-like C-terminal" evidence="2">
    <location>
        <begin position="160"/>
        <end position="257"/>
    </location>
</feature>
<dbReference type="Gene3D" id="2.60.40.3620">
    <property type="match status" value="2"/>
</dbReference>
<dbReference type="GO" id="GO:2001070">
    <property type="term" value="F:starch binding"/>
    <property type="evidence" value="ECO:0007669"/>
    <property type="project" value="InterPro"/>
</dbReference>
<dbReference type="InterPro" id="IPR032187">
    <property type="entry name" value="SusF/SusE-like_C"/>
</dbReference>
<evidence type="ECO:0000259" key="1">
    <source>
        <dbReference type="Pfam" id="PF14292"/>
    </source>
</evidence>
<dbReference type="GO" id="GO:0019867">
    <property type="term" value="C:outer membrane"/>
    <property type="evidence" value="ECO:0007669"/>
    <property type="project" value="InterPro"/>
</dbReference>
<dbReference type="KEGG" id="haei:MUN82_11155"/>
<evidence type="ECO:0000313" key="3">
    <source>
        <dbReference type="EMBL" id="UOR03505.1"/>
    </source>
</evidence>
<dbReference type="EMBL" id="CP095053">
    <property type="protein sequence ID" value="UOR03505.1"/>
    <property type="molecule type" value="Genomic_DNA"/>
</dbReference>
<organism evidence="3 4">
    <name type="scientific">Hymenobacter aerilatus</name>
    <dbReference type="NCBI Taxonomy" id="2932251"/>
    <lineage>
        <taxon>Bacteria</taxon>
        <taxon>Pseudomonadati</taxon>
        <taxon>Bacteroidota</taxon>
        <taxon>Cytophagia</taxon>
        <taxon>Cytophagales</taxon>
        <taxon>Hymenobacteraceae</taxon>
        <taxon>Hymenobacter</taxon>
    </lineage>
</organism>
<feature type="domain" description="SusE outer membrane protein" evidence="1">
    <location>
        <begin position="23"/>
        <end position="128"/>
    </location>
</feature>
<accession>A0A8T9SNX1</accession>
<dbReference type="CDD" id="cd12956">
    <property type="entry name" value="CBM_SusE-F_like"/>
    <property type="match status" value="1"/>
</dbReference>
<proteinExistence type="predicted"/>
<dbReference type="PROSITE" id="PS51257">
    <property type="entry name" value="PROKAR_LIPOPROTEIN"/>
    <property type="match status" value="1"/>
</dbReference>
<dbReference type="Pfam" id="PF16411">
    <property type="entry name" value="SusF_SusE"/>
    <property type="match status" value="1"/>
</dbReference>
<dbReference type="InterPro" id="IPR025970">
    <property type="entry name" value="SusE"/>
</dbReference>
<evidence type="ECO:0000259" key="2">
    <source>
        <dbReference type="Pfam" id="PF16411"/>
    </source>
</evidence>
<gene>
    <name evidence="3" type="ORF">MUN82_11155</name>
</gene>
<name>A0A8T9SNX1_9BACT</name>
<sequence>MKTWFTKILGVGAVALLLTACEKEDEKTVIHPSGGPTLTASSTALGTLSMDNAAKEAVTFNWTAPNYGYAAAVTYTLQLDVKGNNFKSPSEFTTTSSSRTLTVSELNSALLALGIAPGSAGQLDVRVKSDVGSNTAYAQLSSVTSLTATPYLSVIAYPSLYVPGDYQGWAPDKAPRVASPTNNGTYEGYINFASASPFKFTSTPSWANTNYGLVGTVTTNATTKVTSSSLSTDGGAGNLSVPTAGYYRIVVDIPNLTWTATPTTWAAIGSATPGGWDNQTPLTYNATTGTWSAVMTLSANGELKFRANNGWDINYGDNKADGVLDFNADNIKGPAAAGSYLVTLDLSQGAGNYTYSIRKN</sequence>
<dbReference type="Pfam" id="PF14292">
    <property type="entry name" value="SusE"/>
    <property type="match status" value="1"/>
</dbReference>
<protein>
    <submittedName>
        <fullName evidence="3">SusE domain-containing protein</fullName>
    </submittedName>
</protein>
<dbReference type="RefSeq" id="WP_245090150.1">
    <property type="nucleotide sequence ID" value="NZ_CP095053.1"/>
</dbReference>
<dbReference type="Proteomes" id="UP000829925">
    <property type="component" value="Chromosome"/>
</dbReference>
<evidence type="ECO:0000313" key="4">
    <source>
        <dbReference type="Proteomes" id="UP000829925"/>
    </source>
</evidence>